<evidence type="ECO:0000313" key="2">
    <source>
        <dbReference type="Proteomes" id="UP000317332"/>
    </source>
</evidence>
<protein>
    <recommendedName>
        <fullName evidence="3">STAS/SEC14 domain-containing protein</fullName>
    </recommendedName>
</protein>
<gene>
    <name evidence="1" type="ORF">FJ651_13265</name>
</gene>
<organism evidence="1 2">
    <name type="scientific">Paucihalobacter ruber</name>
    <dbReference type="NCBI Taxonomy" id="2567861"/>
    <lineage>
        <taxon>Bacteria</taxon>
        <taxon>Pseudomonadati</taxon>
        <taxon>Bacteroidota</taxon>
        <taxon>Flavobacteriia</taxon>
        <taxon>Flavobacteriales</taxon>
        <taxon>Flavobacteriaceae</taxon>
        <taxon>Paucihalobacter</taxon>
    </lineage>
</organism>
<comment type="caution">
    <text evidence="1">The sequence shown here is derived from an EMBL/GenBank/DDBJ whole genome shotgun (WGS) entry which is preliminary data.</text>
</comment>
<dbReference type="Proteomes" id="UP000317332">
    <property type="component" value="Unassembled WGS sequence"/>
</dbReference>
<dbReference type="AlphaFoldDB" id="A0A506PF74"/>
<evidence type="ECO:0000313" key="1">
    <source>
        <dbReference type="EMBL" id="TPV32523.1"/>
    </source>
</evidence>
<name>A0A506PF74_9FLAO</name>
<proteinExistence type="predicted"/>
<accession>A0A506PF74</accession>
<reference evidence="1 2" key="1">
    <citation type="submission" date="2019-06" db="EMBL/GenBank/DDBJ databases">
        <title>Flavobacteriaceae Paucihalobacterium erythroidium CWB-1, complete genome.</title>
        <authorList>
            <person name="Wu S."/>
        </authorList>
    </citation>
    <scope>NUCLEOTIDE SEQUENCE [LARGE SCALE GENOMIC DNA]</scope>
    <source>
        <strain evidence="1 2">CWB-1</strain>
    </source>
</reference>
<evidence type="ECO:0008006" key="3">
    <source>
        <dbReference type="Google" id="ProtNLM"/>
    </source>
</evidence>
<sequence>MKFEESEYVKSFNYCKIVLEFGEFFFCEKFVIGEIFEDVDYGWDKIEAVAVLIVEHYGNNPKIGYISNRINSYSNDPRLWTKFHETYDLVIANAIVSYTKFSHLNADIEKRLTTKSTKRCFSLDEAINWMLNLEEFKN</sequence>
<dbReference type="EMBL" id="VHIQ01000006">
    <property type="protein sequence ID" value="TPV32523.1"/>
    <property type="molecule type" value="Genomic_DNA"/>
</dbReference>
<keyword evidence="2" id="KW-1185">Reference proteome</keyword>
<dbReference type="RefSeq" id="WP_140991018.1">
    <property type="nucleotide sequence ID" value="NZ_VHIQ01000006.1"/>
</dbReference>
<dbReference type="OrthoDB" id="1144611at2"/>